<comment type="caution">
    <text evidence="11">Lacks conserved residue(s) required for the propagation of feature annotation.</text>
</comment>
<feature type="binding site" evidence="11">
    <location>
        <position position="118"/>
    </location>
    <ligand>
        <name>pyridoxal 5'-phosphate</name>
        <dbReference type="ChEBI" id="CHEBI:597326"/>
    </ligand>
</feature>
<evidence type="ECO:0000256" key="3">
    <source>
        <dbReference type="ARBA" id="ARBA00006904"/>
    </source>
</evidence>
<feature type="binding site" evidence="11">
    <location>
        <position position="58"/>
    </location>
    <ligand>
        <name>L-glutamate</name>
        <dbReference type="ChEBI" id="CHEBI:29985"/>
    </ligand>
</feature>
<organism evidence="14 15">
    <name type="scientific">Bacillus paralicheniformis</name>
    <dbReference type="NCBI Taxonomy" id="1648923"/>
    <lineage>
        <taxon>Bacteria</taxon>
        <taxon>Bacillati</taxon>
        <taxon>Bacillota</taxon>
        <taxon>Bacilli</taxon>
        <taxon>Bacillales</taxon>
        <taxon>Bacillaceae</taxon>
        <taxon>Bacillus</taxon>
    </lineage>
</organism>
<reference evidence="14 15" key="1">
    <citation type="journal article" date="2016" name="Front. Microbiol.">
        <title>High-Level Heat Resistance of Spores of Bacillus amyloliquefaciens and Bacillus licheniformis Results from the Presence of a spoVA Operon in a Tn1546 Transposon.</title>
        <authorList>
            <person name="Berendsen E.M."/>
            <person name="Koning R.A."/>
            <person name="Boekhorst J."/>
            <person name="de Jong A."/>
            <person name="Kuipers O.P."/>
            <person name="Wells-Bennik M.H."/>
        </authorList>
    </citation>
    <scope>NUCLEOTIDE SEQUENCE [LARGE SCALE GENOMIC DNA]</scope>
    <source>
        <strain evidence="14 15">B4121</strain>
    </source>
</reference>
<evidence type="ECO:0000256" key="6">
    <source>
        <dbReference type="ARBA" id="ARBA00022679"/>
    </source>
</evidence>
<evidence type="ECO:0000256" key="8">
    <source>
        <dbReference type="ARBA" id="ARBA00023299"/>
    </source>
</evidence>
<feature type="modified residue" description="N6-(pyridoxal phosphate)lysine" evidence="11">
    <location>
        <position position="209"/>
    </location>
</feature>
<dbReference type="InterPro" id="IPR015422">
    <property type="entry name" value="PyrdxlP-dep_Trfase_small"/>
</dbReference>
<dbReference type="InterPro" id="IPR015424">
    <property type="entry name" value="PyrdxlP-dep_Trfase"/>
</dbReference>
<feature type="binding site" evidence="11">
    <location>
        <position position="166"/>
    </location>
    <ligand>
        <name>pyridoxal 5'-phosphate</name>
        <dbReference type="ChEBI" id="CHEBI:597326"/>
    </ligand>
</feature>
<dbReference type="SUPFAM" id="SSF53383">
    <property type="entry name" value="PLP-dependent transferases"/>
    <property type="match status" value="1"/>
</dbReference>
<feature type="binding site" evidence="11">
    <location>
        <begin position="92"/>
        <end position="93"/>
    </location>
    <ligand>
        <name>pyridoxal 5'-phosphate</name>
        <dbReference type="ChEBI" id="CHEBI:597326"/>
    </ligand>
</feature>
<evidence type="ECO:0000256" key="1">
    <source>
        <dbReference type="ARBA" id="ARBA00003483"/>
    </source>
</evidence>
<evidence type="ECO:0000256" key="10">
    <source>
        <dbReference type="ARBA" id="ARBA00049007"/>
    </source>
</evidence>
<keyword evidence="4 11" id="KW-0032">Aminotransferase</keyword>
<proteinExistence type="inferred from homology"/>
<dbReference type="GO" id="GO:0005737">
    <property type="term" value="C:cytoplasm"/>
    <property type="evidence" value="ECO:0007669"/>
    <property type="project" value="UniProtKB-SubCell"/>
</dbReference>
<feature type="binding site" evidence="11">
    <location>
        <begin position="250"/>
        <end position="251"/>
    </location>
    <ligand>
        <name>pyridoxal 5'-phosphate</name>
        <dbReference type="ChEBI" id="CHEBI:597326"/>
    </ligand>
</feature>
<dbReference type="EMBL" id="LKPO01000009">
    <property type="protein sequence ID" value="OLF94932.1"/>
    <property type="molecule type" value="Genomic_DNA"/>
</dbReference>
<dbReference type="EC" id="2.6.1.52" evidence="11"/>
<feature type="binding site" evidence="11">
    <location>
        <position position="208"/>
    </location>
    <ligand>
        <name>pyridoxal 5'-phosphate</name>
        <dbReference type="ChEBI" id="CHEBI:597326"/>
    </ligand>
</feature>
<dbReference type="PANTHER" id="PTHR43247:SF1">
    <property type="entry name" value="PHOSPHOSERINE AMINOTRANSFERASE"/>
    <property type="match status" value="1"/>
</dbReference>
<dbReference type="GO" id="GO:0006564">
    <property type="term" value="P:L-serine biosynthetic process"/>
    <property type="evidence" value="ECO:0007669"/>
    <property type="project" value="UniProtKB-UniRule"/>
</dbReference>
<dbReference type="PANTHER" id="PTHR43247">
    <property type="entry name" value="PHOSPHOSERINE AMINOTRANSFERASE"/>
    <property type="match status" value="1"/>
</dbReference>
<dbReference type="Proteomes" id="UP000185604">
    <property type="component" value="Unassembled WGS sequence"/>
</dbReference>
<dbReference type="Gene3D" id="3.90.1150.10">
    <property type="entry name" value="Aspartate Aminotransferase, domain 1"/>
    <property type="match status" value="1"/>
</dbReference>
<evidence type="ECO:0000256" key="9">
    <source>
        <dbReference type="ARBA" id="ARBA00047630"/>
    </source>
</evidence>
<evidence type="ECO:0000256" key="11">
    <source>
        <dbReference type="HAMAP-Rule" id="MF_00160"/>
    </source>
</evidence>
<feature type="domain" description="Aminotransferase class V" evidence="13">
    <location>
        <begin position="22"/>
        <end position="362"/>
    </location>
</feature>
<dbReference type="HAMAP" id="MF_00160">
    <property type="entry name" value="SerC_aminotrans_5"/>
    <property type="match status" value="1"/>
</dbReference>
<dbReference type="InterPro" id="IPR015421">
    <property type="entry name" value="PyrdxlP-dep_Trfase_major"/>
</dbReference>
<evidence type="ECO:0000313" key="14">
    <source>
        <dbReference type="EMBL" id="OLF94932.1"/>
    </source>
</evidence>
<comment type="subcellular location">
    <subcellularLocation>
        <location evidence="11">Cytoplasm</location>
    </subcellularLocation>
</comment>
<dbReference type="NCBIfam" id="NF003764">
    <property type="entry name" value="PRK05355.1"/>
    <property type="match status" value="1"/>
</dbReference>
<evidence type="ECO:0000256" key="2">
    <source>
        <dbReference type="ARBA" id="ARBA00005099"/>
    </source>
</evidence>
<dbReference type="Pfam" id="PF00266">
    <property type="entry name" value="Aminotran_5"/>
    <property type="match status" value="1"/>
</dbReference>
<dbReference type="PIRSF" id="PIRSF000525">
    <property type="entry name" value="SerC"/>
    <property type="match status" value="1"/>
</dbReference>
<dbReference type="InterPro" id="IPR000192">
    <property type="entry name" value="Aminotrans_V_dom"/>
</dbReference>
<evidence type="ECO:0000313" key="15">
    <source>
        <dbReference type="Proteomes" id="UP000185604"/>
    </source>
</evidence>
<keyword evidence="8 11" id="KW-0718">Serine biosynthesis</keyword>
<keyword evidence="5 11" id="KW-0028">Amino-acid biosynthesis</keyword>
<evidence type="ECO:0000256" key="4">
    <source>
        <dbReference type="ARBA" id="ARBA00022576"/>
    </source>
</evidence>
<comment type="pathway">
    <text evidence="2 11 12">Amino-acid biosynthesis; L-serine biosynthesis; L-serine from 3-phospho-D-glycerate: step 2/3.</text>
</comment>
<comment type="catalytic activity">
    <reaction evidence="9 11">
        <text>4-(phosphooxy)-L-threonine + 2-oxoglutarate = (R)-3-hydroxy-2-oxo-4-phosphooxybutanoate + L-glutamate</text>
        <dbReference type="Rhea" id="RHEA:16573"/>
        <dbReference type="ChEBI" id="CHEBI:16810"/>
        <dbReference type="ChEBI" id="CHEBI:29985"/>
        <dbReference type="ChEBI" id="CHEBI:58452"/>
        <dbReference type="ChEBI" id="CHEBI:58538"/>
        <dbReference type="EC" id="2.6.1.52"/>
    </reaction>
</comment>
<dbReference type="InterPro" id="IPR020578">
    <property type="entry name" value="Aminotrans_V_PyrdxlP_BS"/>
</dbReference>
<dbReference type="AlphaFoldDB" id="A0A7Z0WYQ9"/>
<comment type="similarity">
    <text evidence="3 11">Belongs to the class-V pyridoxal-phosphate-dependent aminotransferase family. SerC subfamily.</text>
</comment>
<comment type="function">
    <text evidence="1 11">Catalyzes the reversible conversion of 3-phosphohydroxypyruvate to phosphoserine and of 3-hydroxy-2-oxo-4-phosphonooxybutanoate to phosphohydroxythreonine.</text>
</comment>
<keyword evidence="6 11" id="KW-0808">Transferase</keyword>
<dbReference type="FunFam" id="3.90.1150.10:FF:000006">
    <property type="entry name" value="Phosphoserine aminotransferase"/>
    <property type="match status" value="1"/>
</dbReference>
<protein>
    <recommendedName>
        <fullName evidence="11">Phosphoserine aminotransferase</fullName>
        <ecNumber evidence="11">2.6.1.52</ecNumber>
    </recommendedName>
    <alternativeName>
        <fullName evidence="11">Phosphohydroxythreonine aminotransferase</fullName>
        <shortName evidence="11">PSAT</shortName>
    </alternativeName>
</protein>
<comment type="subunit">
    <text evidence="11">Homodimer.</text>
</comment>
<dbReference type="PROSITE" id="PS00595">
    <property type="entry name" value="AA_TRANSFER_CLASS_5"/>
    <property type="match status" value="1"/>
</dbReference>
<evidence type="ECO:0000259" key="13">
    <source>
        <dbReference type="Pfam" id="PF00266"/>
    </source>
</evidence>
<evidence type="ECO:0000256" key="7">
    <source>
        <dbReference type="ARBA" id="ARBA00022898"/>
    </source>
</evidence>
<comment type="catalytic activity">
    <reaction evidence="10 11 12">
        <text>O-phospho-L-serine + 2-oxoglutarate = 3-phosphooxypyruvate + L-glutamate</text>
        <dbReference type="Rhea" id="RHEA:14329"/>
        <dbReference type="ChEBI" id="CHEBI:16810"/>
        <dbReference type="ChEBI" id="CHEBI:18110"/>
        <dbReference type="ChEBI" id="CHEBI:29985"/>
        <dbReference type="ChEBI" id="CHEBI:57524"/>
        <dbReference type="EC" id="2.6.1.52"/>
    </reaction>
</comment>
<dbReference type="Gene3D" id="3.40.640.10">
    <property type="entry name" value="Type I PLP-dependent aspartate aminotransferase-like (Major domain)"/>
    <property type="match status" value="1"/>
</dbReference>
<dbReference type="GO" id="GO:0030170">
    <property type="term" value="F:pyridoxal phosphate binding"/>
    <property type="evidence" value="ECO:0007669"/>
    <property type="project" value="UniProtKB-UniRule"/>
</dbReference>
<dbReference type="GO" id="GO:0004648">
    <property type="term" value="F:O-phospho-L-serine:2-oxoglutarate aminotransferase activity"/>
    <property type="evidence" value="ECO:0007669"/>
    <property type="project" value="UniProtKB-UniRule"/>
</dbReference>
<accession>A0A7Z0WYQ9</accession>
<sequence>MLGWFYIFIHEQGAIVMIRTTNFNAGPAALPLEVLQKAKDEFLDFNGAGMSVMELSHRSKEYDAVHQKAKALLKELMDIPDDYEVMFLQGGASLQFSMIPMNFLSKDKTAHFIMTGAWSEKALAEAKLFGNTSIIASSKEDTYSYIPEVPEIPLDGAYLHLTSNNTIFGTQWQKFPDAPIPVVADMSSDILSRKIDVSQFDIIYAGAQKNLGPSGVTVVIMKKDWLGKENEQVAKILKYSTHAKADSLYNTPPTFAIYMLSLVLEWLKEKGGLDAIEKRNREKAGILYNAIDESGGFYRGHAREDSRSNMNVTFTLKNDELTASFIAKAKEEKMSGLGGHRSVGGCRASIYNAVSVEDCEKLAAFMKNFREEN</sequence>
<dbReference type="CDD" id="cd00611">
    <property type="entry name" value="PSAT_like"/>
    <property type="match status" value="1"/>
</dbReference>
<evidence type="ECO:0000256" key="12">
    <source>
        <dbReference type="RuleBase" id="RU004505"/>
    </source>
</evidence>
<dbReference type="NCBIfam" id="TIGR01364">
    <property type="entry name" value="serC_1"/>
    <property type="match status" value="1"/>
</dbReference>
<evidence type="ECO:0000256" key="5">
    <source>
        <dbReference type="ARBA" id="ARBA00022605"/>
    </source>
</evidence>
<gene>
    <name evidence="11" type="primary">serC</name>
    <name evidence="14" type="ORF">B4121_1762</name>
</gene>
<keyword evidence="11" id="KW-0963">Cytoplasm</keyword>
<dbReference type="InterPro" id="IPR022278">
    <property type="entry name" value="Pser_aminoTfrase"/>
</dbReference>
<name>A0A7Z0WYQ9_9BACI</name>
<comment type="caution">
    <text evidence="14">The sequence shown here is derived from an EMBL/GenBank/DDBJ whole genome shotgun (WGS) entry which is preliminary data.</text>
</comment>
<keyword evidence="7 11" id="KW-0663">Pyridoxal phosphate</keyword>
<dbReference type="UniPathway" id="UPA00135">
    <property type="reaction ID" value="UER00197"/>
</dbReference>
<dbReference type="FunFam" id="3.40.640.10:FF:000010">
    <property type="entry name" value="Phosphoserine aminotransferase"/>
    <property type="match status" value="1"/>
</dbReference>
<comment type="cofactor">
    <cofactor evidence="11">
        <name>pyridoxal 5'-phosphate</name>
        <dbReference type="ChEBI" id="CHEBI:597326"/>
    </cofactor>
    <text evidence="11">Binds 1 pyridoxal phosphate per subunit.</text>
</comment>
<feature type="binding site" evidence="11">
    <location>
        <position position="185"/>
    </location>
    <ligand>
        <name>pyridoxal 5'-phosphate</name>
        <dbReference type="ChEBI" id="CHEBI:597326"/>
    </ligand>
</feature>